<comment type="caution">
    <text evidence="1">The sequence shown here is derived from an EMBL/GenBank/DDBJ whole genome shotgun (WGS) entry which is preliminary data.</text>
</comment>
<protein>
    <submittedName>
        <fullName evidence="1">Uncharacterized protein</fullName>
    </submittedName>
</protein>
<keyword evidence="2" id="KW-1185">Reference proteome</keyword>
<evidence type="ECO:0000313" key="2">
    <source>
        <dbReference type="Proteomes" id="UP000479526"/>
    </source>
</evidence>
<dbReference type="Proteomes" id="UP000479526">
    <property type="component" value="Unassembled WGS sequence"/>
</dbReference>
<dbReference type="AlphaFoldDB" id="A0A7C9J454"/>
<evidence type="ECO:0000313" key="1">
    <source>
        <dbReference type="EMBL" id="NAS24186.1"/>
    </source>
</evidence>
<gene>
    <name evidence="1" type="ORF">GT755_21135</name>
</gene>
<reference evidence="1 2" key="1">
    <citation type="submission" date="2020-01" db="EMBL/GenBank/DDBJ databases">
        <title>Herbidospora sp. NEAU-GS84 nov., a novel actinomycete isolated from soil.</title>
        <authorList>
            <person name="Han L."/>
        </authorList>
    </citation>
    <scope>NUCLEOTIDE SEQUENCE [LARGE SCALE GENOMIC DNA]</scope>
    <source>
        <strain evidence="1 2">NEAU-GS84</strain>
    </source>
</reference>
<name>A0A7C9J454_9ACTN</name>
<dbReference type="RefSeq" id="WP_161481385.1">
    <property type="nucleotide sequence ID" value="NZ_WXEW01000006.1"/>
</dbReference>
<dbReference type="EMBL" id="WXEW01000006">
    <property type="protein sequence ID" value="NAS24186.1"/>
    <property type="molecule type" value="Genomic_DNA"/>
</dbReference>
<proteinExistence type="predicted"/>
<sequence length="158" mass="16574">MSDRSGLLLGLPFLVMTVAACVPVLGDPMPRPVGLGLADDGRVKVVVALCPGERIASVTVSDWMTSTPVWRVSRPSGPGDRITVGDSRGFATVDIPMTTPLPEIFNVSVGLTDGLGFGSASTVEEIGRAGARMGVFMDADGNTVTEDEFRERVAGEYC</sequence>
<organism evidence="1 2">
    <name type="scientific">Herbidospora solisilvae</name>
    <dbReference type="NCBI Taxonomy" id="2696284"/>
    <lineage>
        <taxon>Bacteria</taxon>
        <taxon>Bacillati</taxon>
        <taxon>Actinomycetota</taxon>
        <taxon>Actinomycetes</taxon>
        <taxon>Streptosporangiales</taxon>
        <taxon>Streptosporangiaceae</taxon>
        <taxon>Herbidospora</taxon>
    </lineage>
</organism>
<dbReference type="PROSITE" id="PS51257">
    <property type="entry name" value="PROKAR_LIPOPROTEIN"/>
    <property type="match status" value="1"/>
</dbReference>
<accession>A0A7C9J454</accession>